<dbReference type="InterPro" id="IPR029787">
    <property type="entry name" value="Nucleotide_cyclase"/>
</dbReference>
<dbReference type="InterPro" id="IPR019734">
    <property type="entry name" value="TPR_rpt"/>
</dbReference>
<evidence type="ECO:0000256" key="6">
    <source>
        <dbReference type="ARBA" id="ARBA00022723"/>
    </source>
</evidence>
<dbReference type="AlphaFoldDB" id="A0A4S3M025"/>
<dbReference type="PANTHER" id="PTHR11920">
    <property type="entry name" value="GUANYLYL CYCLASE"/>
    <property type="match status" value="1"/>
</dbReference>
<comment type="subunit">
    <text evidence="16">Homodimer. Can also exist as monomer.</text>
</comment>
<evidence type="ECO:0000256" key="1">
    <source>
        <dbReference type="ARBA" id="ARBA00001593"/>
    </source>
</evidence>
<evidence type="ECO:0000256" key="8">
    <source>
        <dbReference type="ARBA" id="ARBA00022840"/>
    </source>
</evidence>
<evidence type="ECO:0000313" key="21">
    <source>
        <dbReference type="EMBL" id="THD67681.1"/>
    </source>
</evidence>
<dbReference type="InterPro" id="IPR011990">
    <property type="entry name" value="TPR-like_helical_dom_sf"/>
</dbReference>
<dbReference type="EC" id="4.6.1.1" evidence="3"/>
<dbReference type="PANTHER" id="PTHR11920:SF335">
    <property type="entry name" value="GUANYLATE CYCLASE"/>
    <property type="match status" value="1"/>
</dbReference>
<dbReference type="GO" id="GO:0004016">
    <property type="term" value="F:adenylate cyclase activity"/>
    <property type="evidence" value="ECO:0007669"/>
    <property type="project" value="UniProtKB-EC"/>
</dbReference>
<evidence type="ECO:0000256" key="2">
    <source>
        <dbReference type="ARBA" id="ARBA00004370"/>
    </source>
</evidence>
<keyword evidence="9" id="KW-0460">Magnesium</keyword>
<evidence type="ECO:0000256" key="16">
    <source>
        <dbReference type="ARBA" id="ARBA00064436"/>
    </source>
</evidence>
<organism evidence="21 22">
    <name type="scientific">Robertkochia marina</name>
    <dbReference type="NCBI Taxonomy" id="1227945"/>
    <lineage>
        <taxon>Bacteria</taxon>
        <taxon>Pseudomonadati</taxon>
        <taxon>Bacteroidota</taxon>
        <taxon>Flavobacteriia</taxon>
        <taxon>Flavobacteriales</taxon>
        <taxon>Flavobacteriaceae</taxon>
        <taxon>Robertkochia</taxon>
    </lineage>
</organism>
<dbReference type="Gene3D" id="3.30.70.1230">
    <property type="entry name" value="Nucleotide cyclase"/>
    <property type="match status" value="1"/>
</dbReference>
<dbReference type="SUPFAM" id="SSF55073">
    <property type="entry name" value="Nucleotide cyclase"/>
    <property type="match status" value="1"/>
</dbReference>
<keyword evidence="17" id="KW-0802">TPR repeat</keyword>
<feature type="domain" description="Guanylate cyclase" evidence="20">
    <location>
        <begin position="433"/>
        <end position="563"/>
    </location>
</feature>
<dbReference type="FunFam" id="3.30.70.1230:FF:000033">
    <property type="entry name" value="Adenylate cyclase"/>
    <property type="match status" value="1"/>
</dbReference>
<keyword evidence="10 19" id="KW-1133">Transmembrane helix</keyword>
<keyword evidence="12 19" id="KW-0472">Membrane</keyword>
<keyword evidence="6" id="KW-0479">Metal-binding</keyword>
<evidence type="ECO:0000256" key="19">
    <source>
        <dbReference type="SAM" id="Phobius"/>
    </source>
</evidence>
<keyword evidence="5 19" id="KW-0812">Transmembrane</keyword>
<dbReference type="SMART" id="SM00028">
    <property type="entry name" value="TPR"/>
    <property type="match status" value="4"/>
</dbReference>
<dbReference type="PROSITE" id="PS50005">
    <property type="entry name" value="TPR"/>
    <property type="match status" value="1"/>
</dbReference>
<evidence type="ECO:0000256" key="12">
    <source>
        <dbReference type="ARBA" id="ARBA00023136"/>
    </source>
</evidence>
<evidence type="ECO:0000256" key="13">
    <source>
        <dbReference type="ARBA" id="ARBA00023239"/>
    </source>
</evidence>
<comment type="caution">
    <text evidence="21">The sequence shown here is derived from an EMBL/GenBank/DDBJ whole genome shotgun (WGS) entry which is preliminary data.</text>
</comment>
<dbReference type="Gene3D" id="1.25.40.10">
    <property type="entry name" value="Tetratricopeptide repeat domain"/>
    <property type="match status" value="2"/>
</dbReference>
<dbReference type="InterPro" id="IPR001054">
    <property type="entry name" value="A/G_cyclase"/>
</dbReference>
<evidence type="ECO:0000256" key="3">
    <source>
        <dbReference type="ARBA" id="ARBA00012201"/>
    </source>
</evidence>
<comment type="subcellular location">
    <subcellularLocation>
        <location evidence="2">Membrane</location>
    </subcellularLocation>
</comment>
<evidence type="ECO:0000256" key="11">
    <source>
        <dbReference type="ARBA" id="ARBA00022998"/>
    </source>
</evidence>
<dbReference type="SUPFAM" id="SSF48452">
    <property type="entry name" value="TPR-like"/>
    <property type="match status" value="1"/>
</dbReference>
<evidence type="ECO:0000259" key="20">
    <source>
        <dbReference type="PROSITE" id="PS50125"/>
    </source>
</evidence>
<keyword evidence="22" id="KW-1185">Reference proteome</keyword>
<evidence type="ECO:0000256" key="17">
    <source>
        <dbReference type="PROSITE-ProRule" id="PRU00339"/>
    </source>
</evidence>
<keyword evidence="8" id="KW-0067">ATP-binding</keyword>
<protein>
    <recommendedName>
        <fullName evidence="4">Adenylate cyclase</fullName>
        <ecNumber evidence="3">4.6.1.1</ecNumber>
    </recommendedName>
    <alternativeName>
        <fullName evidence="14">ATP pyrophosphate-lyase</fullName>
    </alternativeName>
    <alternativeName>
        <fullName evidence="15">Adenylyl cyclase</fullName>
    </alternativeName>
</protein>
<dbReference type="EMBL" id="SSMC01000002">
    <property type="protein sequence ID" value="THD67681.1"/>
    <property type="molecule type" value="Genomic_DNA"/>
</dbReference>
<dbReference type="GO" id="GO:0006171">
    <property type="term" value="P:cAMP biosynthetic process"/>
    <property type="evidence" value="ECO:0007669"/>
    <property type="project" value="UniProtKB-KW"/>
</dbReference>
<comment type="similarity">
    <text evidence="18">Belongs to the adenylyl cyclase class-4/guanylyl cyclase family.</text>
</comment>
<dbReference type="Proteomes" id="UP000305939">
    <property type="component" value="Unassembled WGS sequence"/>
</dbReference>
<dbReference type="GO" id="GO:0005524">
    <property type="term" value="F:ATP binding"/>
    <property type="evidence" value="ECO:0007669"/>
    <property type="project" value="UniProtKB-KW"/>
</dbReference>
<accession>A0A4S3M025</accession>
<dbReference type="GO" id="GO:0005886">
    <property type="term" value="C:plasma membrane"/>
    <property type="evidence" value="ECO:0007669"/>
    <property type="project" value="UniProtKB-ARBA"/>
</dbReference>
<evidence type="ECO:0000256" key="4">
    <source>
        <dbReference type="ARBA" id="ARBA00021420"/>
    </source>
</evidence>
<evidence type="ECO:0000256" key="15">
    <source>
        <dbReference type="ARBA" id="ARBA00032637"/>
    </source>
</evidence>
<keyword evidence="11" id="KW-0115">cAMP biosynthesis</keyword>
<comment type="catalytic activity">
    <reaction evidence="1">
        <text>ATP = 3',5'-cyclic AMP + diphosphate</text>
        <dbReference type="Rhea" id="RHEA:15389"/>
        <dbReference type="ChEBI" id="CHEBI:30616"/>
        <dbReference type="ChEBI" id="CHEBI:33019"/>
        <dbReference type="ChEBI" id="CHEBI:58165"/>
        <dbReference type="EC" id="4.6.1.1"/>
    </reaction>
</comment>
<evidence type="ECO:0000256" key="7">
    <source>
        <dbReference type="ARBA" id="ARBA00022741"/>
    </source>
</evidence>
<feature type="repeat" description="TPR" evidence="17">
    <location>
        <begin position="128"/>
        <end position="161"/>
    </location>
</feature>
<dbReference type="CDD" id="cd07302">
    <property type="entry name" value="CHD"/>
    <property type="match status" value="1"/>
</dbReference>
<evidence type="ECO:0000256" key="18">
    <source>
        <dbReference type="RuleBase" id="RU000405"/>
    </source>
</evidence>
<keyword evidence="13 18" id="KW-0456">Lyase</keyword>
<dbReference type="PROSITE" id="PS50125">
    <property type="entry name" value="GUANYLATE_CYCLASE_2"/>
    <property type="match status" value="1"/>
</dbReference>
<evidence type="ECO:0000256" key="5">
    <source>
        <dbReference type="ARBA" id="ARBA00022692"/>
    </source>
</evidence>
<reference evidence="21 22" key="1">
    <citation type="submission" date="2019-04" db="EMBL/GenBank/DDBJ databases">
        <title>Draft genome sequence of Robertkochia marina CC-AMO-30D.</title>
        <authorList>
            <person name="Hameed A."/>
            <person name="Lin S.-Y."/>
            <person name="Shahina M."/>
            <person name="Lai W.-A."/>
            <person name="Young C.-C."/>
        </authorList>
    </citation>
    <scope>NUCLEOTIDE SEQUENCE [LARGE SCALE GENOMIC DNA]</scope>
    <source>
        <strain evidence="21 22">CC-AMO-30D</strain>
    </source>
</reference>
<dbReference type="GO" id="GO:0046872">
    <property type="term" value="F:metal ion binding"/>
    <property type="evidence" value="ECO:0007669"/>
    <property type="project" value="UniProtKB-KW"/>
</dbReference>
<gene>
    <name evidence="21" type="ORF">E7Z59_08475</name>
</gene>
<proteinExistence type="inferred from homology"/>
<name>A0A4S3M025_9FLAO</name>
<dbReference type="PROSITE" id="PS00452">
    <property type="entry name" value="GUANYLATE_CYCLASE_1"/>
    <property type="match status" value="1"/>
</dbReference>
<dbReference type="SMART" id="SM00044">
    <property type="entry name" value="CYCc"/>
    <property type="match status" value="1"/>
</dbReference>
<evidence type="ECO:0000313" key="22">
    <source>
        <dbReference type="Proteomes" id="UP000305939"/>
    </source>
</evidence>
<dbReference type="GO" id="GO:0035556">
    <property type="term" value="P:intracellular signal transduction"/>
    <property type="evidence" value="ECO:0007669"/>
    <property type="project" value="InterPro"/>
</dbReference>
<dbReference type="Pfam" id="PF13181">
    <property type="entry name" value="TPR_8"/>
    <property type="match status" value="2"/>
</dbReference>
<dbReference type="InterPro" id="IPR050401">
    <property type="entry name" value="Cyclic_nucleotide_synthase"/>
</dbReference>
<evidence type="ECO:0000256" key="9">
    <source>
        <dbReference type="ARBA" id="ARBA00022842"/>
    </source>
</evidence>
<dbReference type="Pfam" id="PF00211">
    <property type="entry name" value="Guanylate_cyc"/>
    <property type="match status" value="1"/>
</dbReference>
<dbReference type="OrthoDB" id="9806704at2"/>
<evidence type="ECO:0000256" key="10">
    <source>
        <dbReference type="ARBA" id="ARBA00022989"/>
    </source>
</evidence>
<feature type="transmembrane region" description="Helical" evidence="19">
    <location>
        <begin position="364"/>
        <end position="382"/>
    </location>
</feature>
<sequence>MPYIYSKCILLLMLVNILVVTKANTYGQGSEIIDSLKTELKNSKLSDEERLLLFHKLSFETNLSPDERLLYSDSLLILGKELDNKRAQVKGHLHKGFAFYDLSNYPRDIEESLKALDLAISIEHNVTALIYSHLGNSFLKMNDYKQAENYLLKALDEQLRSNPKDYPALFNLYFNLSEFYLNTEELTSAFDYLQKSIEYFEKADSPGLTTRAPYLKGNLGLYHLKQGDYKLAEPLLQEGAKSLSSWNKESALGYYNHLIDLAQLINDTEKIKYYTNRAGEMAISVKESTELSKYYYNLYEIANSENNFPSALSNYKTYHAYRDSALNLSSVQKVANLQNELELSNKQKELESEQFKAKQQKTRFYISVMLSILLIVLIVGMFNRIRYVRKTSSIIEEEKERSDQLLKNILPDETADELKAFGKVTAKQFDSVTVLFADFCGFTKHTSKMGPQELVERVDFYFSKFDEIMEKYDLEKIKTIGDAYMCAGGLPFPSHDHAMRMVMAAFEMLEFAQQFKDEDPDDPTRFDIRIGINTGPVIAGVVGTKKFVYDIWGDTVNIASRMESNSQAGQINISADTYQLIKNQLDCTYRGEVDVKNKGMMKMYFINPLNKLQKENLYKNQRVTA</sequence>
<dbReference type="InterPro" id="IPR018297">
    <property type="entry name" value="A/G_cyclase_CS"/>
</dbReference>
<evidence type="ECO:0000256" key="14">
    <source>
        <dbReference type="ARBA" id="ARBA00032597"/>
    </source>
</evidence>
<keyword evidence="7" id="KW-0547">Nucleotide-binding</keyword>